<proteinExistence type="inferred from homology"/>
<dbReference type="SUPFAM" id="SSF53850">
    <property type="entry name" value="Periplasmic binding protein-like II"/>
    <property type="match status" value="1"/>
</dbReference>
<dbReference type="InterPro" id="IPR024370">
    <property type="entry name" value="PBP_domain"/>
</dbReference>
<evidence type="ECO:0000256" key="1">
    <source>
        <dbReference type="ARBA" id="ARBA00008725"/>
    </source>
</evidence>
<keyword evidence="5" id="KW-0732">Signal</keyword>
<evidence type="ECO:0000256" key="4">
    <source>
        <dbReference type="PIRNR" id="PIRNR002756"/>
    </source>
</evidence>
<gene>
    <name evidence="7" type="ORF">JOF34_002106</name>
</gene>
<evidence type="ECO:0000313" key="8">
    <source>
        <dbReference type="Proteomes" id="UP001519362"/>
    </source>
</evidence>
<comment type="similarity">
    <text evidence="1 4">Belongs to the PstS family.</text>
</comment>
<protein>
    <recommendedName>
        <fullName evidence="4">Phosphate-binding protein</fullName>
    </recommendedName>
</protein>
<reference evidence="7 8" key="1">
    <citation type="submission" date="2021-03" db="EMBL/GenBank/DDBJ databases">
        <title>Sequencing the genomes of 1000 actinobacteria strains.</title>
        <authorList>
            <person name="Klenk H.-P."/>
        </authorList>
    </citation>
    <scope>NUCLEOTIDE SEQUENCE [LARGE SCALE GENOMIC DNA]</scope>
    <source>
        <strain evidence="7 8">DSM 24221</strain>
    </source>
</reference>
<dbReference type="RefSeq" id="WP_165133762.1">
    <property type="nucleotide sequence ID" value="NZ_CP049253.1"/>
</dbReference>
<name>A0ABS4ZKP8_9MICO</name>
<dbReference type="Gene3D" id="3.40.190.10">
    <property type="entry name" value="Periplasmic binding protein-like II"/>
    <property type="match status" value="2"/>
</dbReference>
<evidence type="ECO:0000313" key="7">
    <source>
        <dbReference type="EMBL" id="MBP2437520.1"/>
    </source>
</evidence>
<dbReference type="EMBL" id="JAGIOL010000001">
    <property type="protein sequence ID" value="MBP2437520.1"/>
    <property type="molecule type" value="Genomic_DNA"/>
</dbReference>
<organism evidence="7 8">
    <name type="scientific">Microbacterium amylolyticum</name>
    <dbReference type="NCBI Taxonomy" id="936337"/>
    <lineage>
        <taxon>Bacteria</taxon>
        <taxon>Bacillati</taxon>
        <taxon>Actinomycetota</taxon>
        <taxon>Actinomycetes</taxon>
        <taxon>Micrococcales</taxon>
        <taxon>Microbacteriaceae</taxon>
        <taxon>Microbacterium</taxon>
    </lineage>
</organism>
<feature type="domain" description="PBP" evidence="6">
    <location>
        <begin position="46"/>
        <end position="341"/>
    </location>
</feature>
<dbReference type="PANTHER" id="PTHR42996:SF1">
    <property type="entry name" value="PHOSPHATE-BINDING PROTEIN PSTS"/>
    <property type="match status" value="1"/>
</dbReference>
<evidence type="ECO:0000256" key="2">
    <source>
        <dbReference type="ARBA" id="ARBA00022448"/>
    </source>
</evidence>
<evidence type="ECO:0000256" key="3">
    <source>
        <dbReference type="ARBA" id="ARBA00022592"/>
    </source>
</evidence>
<sequence length="371" mass="37674">MKLTRLSGISALGAIAALTLAGCAANEGPAGNSNGNDSAETGNGSALTGTLSGIGASSMGAAQDAWTVGFQTIHDGVTVNYAPEGSGAGRENFISGAADFAGSDRAFHLEEIADNDFGACTSADIVEVPVYVSPVALAFNLPGIESLNMDPETIAAVFKGDIATWDDEQIAEQNDGVELPSLPITPVNRADTSGTTETFAEYMASTAPDVWDFEVSGDWPIQGTESGQQTAGVRSAVESGEGTIGYLDASQIPEGSGQVHVGVDGEYVPYSSDAASMLIEGSPLETGRGAADLVFDVNPAAAPAGSYPIALVSYAVACATYADADKAELVKTYLEYVVSAEGQEAAAEYAGSAPLSDSLRETVLGAISAIS</sequence>
<dbReference type="PROSITE" id="PS51257">
    <property type="entry name" value="PROKAR_LIPOPROTEIN"/>
    <property type="match status" value="1"/>
</dbReference>
<dbReference type="InterPro" id="IPR050962">
    <property type="entry name" value="Phosphate-bind_PstS"/>
</dbReference>
<dbReference type="CDD" id="cd13565">
    <property type="entry name" value="PBP2_PstS"/>
    <property type="match status" value="1"/>
</dbReference>
<keyword evidence="3 4" id="KW-0592">Phosphate transport</keyword>
<evidence type="ECO:0000259" key="6">
    <source>
        <dbReference type="Pfam" id="PF12849"/>
    </source>
</evidence>
<accession>A0ABS4ZKP8</accession>
<comment type="caution">
    <text evidence="7">The sequence shown here is derived from an EMBL/GenBank/DDBJ whole genome shotgun (WGS) entry which is preliminary data.</text>
</comment>
<dbReference type="PIRSF" id="PIRSF002756">
    <property type="entry name" value="PstS"/>
    <property type="match status" value="1"/>
</dbReference>
<evidence type="ECO:0000256" key="5">
    <source>
        <dbReference type="SAM" id="SignalP"/>
    </source>
</evidence>
<feature type="signal peptide" evidence="5">
    <location>
        <begin position="1"/>
        <end position="21"/>
    </location>
</feature>
<dbReference type="Pfam" id="PF12849">
    <property type="entry name" value="PBP_like_2"/>
    <property type="match status" value="1"/>
</dbReference>
<dbReference type="Proteomes" id="UP001519362">
    <property type="component" value="Unassembled WGS sequence"/>
</dbReference>
<keyword evidence="8" id="KW-1185">Reference proteome</keyword>
<keyword evidence="2 4" id="KW-0813">Transport</keyword>
<dbReference type="InterPro" id="IPR005673">
    <property type="entry name" value="ABC_phos-bd_PstS"/>
</dbReference>
<feature type="chain" id="PRO_5047172684" description="Phosphate-binding protein" evidence="5">
    <location>
        <begin position="22"/>
        <end position="371"/>
    </location>
</feature>
<dbReference type="PANTHER" id="PTHR42996">
    <property type="entry name" value="PHOSPHATE-BINDING PROTEIN PSTS"/>
    <property type="match status" value="1"/>
</dbReference>